<feature type="non-terminal residue" evidence="2">
    <location>
        <position position="104"/>
    </location>
</feature>
<organism evidence="2 3">
    <name type="scientific">Clarias magur</name>
    <name type="common">Asian catfish</name>
    <name type="synonym">Macropteronotus magur</name>
    <dbReference type="NCBI Taxonomy" id="1594786"/>
    <lineage>
        <taxon>Eukaryota</taxon>
        <taxon>Metazoa</taxon>
        <taxon>Chordata</taxon>
        <taxon>Craniata</taxon>
        <taxon>Vertebrata</taxon>
        <taxon>Euteleostomi</taxon>
        <taxon>Actinopterygii</taxon>
        <taxon>Neopterygii</taxon>
        <taxon>Teleostei</taxon>
        <taxon>Ostariophysi</taxon>
        <taxon>Siluriformes</taxon>
        <taxon>Clariidae</taxon>
        <taxon>Clarias</taxon>
    </lineage>
</organism>
<evidence type="ECO:0000313" key="3">
    <source>
        <dbReference type="Proteomes" id="UP000727407"/>
    </source>
</evidence>
<proteinExistence type="predicted"/>
<feature type="compositionally biased region" description="Basic and acidic residues" evidence="1">
    <location>
        <begin position="92"/>
        <end position="104"/>
    </location>
</feature>
<dbReference type="AlphaFoldDB" id="A0A8J4X702"/>
<evidence type="ECO:0000256" key="1">
    <source>
        <dbReference type="SAM" id="MobiDB-lite"/>
    </source>
</evidence>
<keyword evidence="3" id="KW-1185">Reference proteome</keyword>
<dbReference type="Proteomes" id="UP000727407">
    <property type="component" value="Unassembled WGS sequence"/>
</dbReference>
<evidence type="ECO:0000313" key="2">
    <source>
        <dbReference type="EMBL" id="KAF5906722.1"/>
    </source>
</evidence>
<reference evidence="2" key="1">
    <citation type="submission" date="2020-07" db="EMBL/GenBank/DDBJ databases">
        <title>Clarias magur genome sequencing, assembly and annotation.</title>
        <authorList>
            <person name="Kushwaha B."/>
            <person name="Kumar R."/>
            <person name="Das P."/>
            <person name="Joshi C.G."/>
            <person name="Kumar D."/>
            <person name="Nagpure N.S."/>
            <person name="Pandey M."/>
            <person name="Agarwal S."/>
            <person name="Srivastava S."/>
            <person name="Singh M."/>
            <person name="Sahoo L."/>
            <person name="Jayasankar P."/>
            <person name="Meher P.K."/>
            <person name="Koringa P.G."/>
            <person name="Iquebal M.A."/>
            <person name="Das S.P."/>
            <person name="Bit A."/>
            <person name="Patnaik S."/>
            <person name="Patel N."/>
            <person name="Shah T.M."/>
            <person name="Hinsu A."/>
            <person name="Jena J.K."/>
        </authorList>
    </citation>
    <scope>NUCLEOTIDE SEQUENCE</scope>
    <source>
        <strain evidence="2">CIFAMagur01</strain>
        <tissue evidence="2">Testis</tissue>
    </source>
</reference>
<accession>A0A8J4X702</accession>
<comment type="caution">
    <text evidence="2">The sequence shown here is derived from an EMBL/GenBank/DDBJ whole genome shotgun (WGS) entry which is preliminary data.</text>
</comment>
<name>A0A8J4X702_CLAMG</name>
<protein>
    <submittedName>
        <fullName evidence="2">Uncharacterized protein</fullName>
    </submittedName>
</protein>
<sequence length="104" mass="11309">RPAFPSVLLPVENGGQRKKAPCIILPSLALFISCRPSLTLTILRPPFSGCRTISLKLPHISSSSSSSYANAKRRTQRRSDGGEPTSSFLRQKASEPKSSGQKDR</sequence>
<feature type="region of interest" description="Disordered" evidence="1">
    <location>
        <begin position="60"/>
        <end position="104"/>
    </location>
</feature>
<gene>
    <name evidence="2" type="ORF">DAT39_003574</name>
</gene>
<dbReference type="EMBL" id="QNUK01000029">
    <property type="protein sequence ID" value="KAF5906722.1"/>
    <property type="molecule type" value="Genomic_DNA"/>
</dbReference>
<feature type="non-terminal residue" evidence="2">
    <location>
        <position position="1"/>
    </location>
</feature>